<dbReference type="EMBL" id="KV750666">
    <property type="protein sequence ID" value="OCL03869.1"/>
    <property type="molecule type" value="Genomic_DNA"/>
</dbReference>
<sequence length="72" mass="7709">MSLPSSLLAVPTGSHAQLSLTRNSQLSGLIPLYPNRGIAAKQPESLLHWSDASLFKLSLCELLLCDSGVLTF</sequence>
<reference evidence="1 2" key="1">
    <citation type="journal article" date="2016" name="Nat. Commun.">
        <title>Ectomycorrhizal ecology is imprinted in the genome of the dominant symbiotic fungus Cenococcum geophilum.</title>
        <authorList>
            <consortium name="DOE Joint Genome Institute"/>
            <person name="Peter M."/>
            <person name="Kohler A."/>
            <person name="Ohm R.A."/>
            <person name="Kuo A."/>
            <person name="Krutzmann J."/>
            <person name="Morin E."/>
            <person name="Arend M."/>
            <person name="Barry K.W."/>
            <person name="Binder M."/>
            <person name="Choi C."/>
            <person name="Clum A."/>
            <person name="Copeland A."/>
            <person name="Grisel N."/>
            <person name="Haridas S."/>
            <person name="Kipfer T."/>
            <person name="LaButti K."/>
            <person name="Lindquist E."/>
            <person name="Lipzen A."/>
            <person name="Maire R."/>
            <person name="Meier B."/>
            <person name="Mihaltcheva S."/>
            <person name="Molinier V."/>
            <person name="Murat C."/>
            <person name="Poggeler S."/>
            <person name="Quandt C.A."/>
            <person name="Sperisen C."/>
            <person name="Tritt A."/>
            <person name="Tisserant E."/>
            <person name="Crous P.W."/>
            <person name="Henrissat B."/>
            <person name="Nehls U."/>
            <person name="Egli S."/>
            <person name="Spatafora J.W."/>
            <person name="Grigoriev I.V."/>
            <person name="Martin F.M."/>
        </authorList>
    </citation>
    <scope>NUCLEOTIDE SEQUENCE [LARGE SCALE GENOMIC DNA]</scope>
    <source>
        <strain evidence="1 2">CBS 207.34</strain>
    </source>
</reference>
<accession>A0A8E2JNL2</accession>
<name>A0A8E2JNL2_9PEZI</name>
<proteinExistence type="predicted"/>
<evidence type="ECO:0000313" key="1">
    <source>
        <dbReference type="EMBL" id="OCL03869.1"/>
    </source>
</evidence>
<organism evidence="1 2">
    <name type="scientific">Glonium stellatum</name>
    <dbReference type="NCBI Taxonomy" id="574774"/>
    <lineage>
        <taxon>Eukaryota</taxon>
        <taxon>Fungi</taxon>
        <taxon>Dikarya</taxon>
        <taxon>Ascomycota</taxon>
        <taxon>Pezizomycotina</taxon>
        <taxon>Dothideomycetes</taxon>
        <taxon>Pleosporomycetidae</taxon>
        <taxon>Gloniales</taxon>
        <taxon>Gloniaceae</taxon>
        <taxon>Glonium</taxon>
    </lineage>
</organism>
<gene>
    <name evidence="1" type="ORF">AOQ84DRAFT_356676</name>
</gene>
<protein>
    <submittedName>
        <fullName evidence="1">Uncharacterized protein</fullName>
    </submittedName>
</protein>
<keyword evidence="2" id="KW-1185">Reference proteome</keyword>
<dbReference type="Proteomes" id="UP000250140">
    <property type="component" value="Unassembled WGS sequence"/>
</dbReference>
<dbReference type="AlphaFoldDB" id="A0A8E2JNL2"/>
<evidence type="ECO:0000313" key="2">
    <source>
        <dbReference type="Proteomes" id="UP000250140"/>
    </source>
</evidence>